<protein>
    <submittedName>
        <fullName evidence="1">Uncharacterized protein</fullName>
    </submittedName>
</protein>
<proteinExistence type="predicted"/>
<dbReference type="AlphaFoldDB" id="A0A2A4JTB1"/>
<reference evidence="1" key="1">
    <citation type="submission" date="2017-09" db="EMBL/GenBank/DDBJ databases">
        <title>Contemporary evolution of a Lepidopteran species, Heliothis virescens, in response to modern agricultural practices.</title>
        <authorList>
            <person name="Fritz M.L."/>
            <person name="Deyonke A.M."/>
            <person name="Papanicolaou A."/>
            <person name="Micinski S."/>
            <person name="Westbrook J."/>
            <person name="Gould F."/>
        </authorList>
    </citation>
    <scope>NUCLEOTIDE SEQUENCE [LARGE SCALE GENOMIC DNA]</scope>
    <source>
        <strain evidence="1">HvINT-</strain>
        <tissue evidence="1">Whole body</tissue>
    </source>
</reference>
<comment type="caution">
    <text evidence="1">The sequence shown here is derived from an EMBL/GenBank/DDBJ whole genome shotgun (WGS) entry which is preliminary data.</text>
</comment>
<name>A0A2A4JTB1_HELVI</name>
<dbReference type="SUPFAM" id="SSF54001">
    <property type="entry name" value="Cysteine proteinases"/>
    <property type="match status" value="1"/>
</dbReference>
<gene>
    <name evidence="1" type="ORF">B5V51_12630</name>
</gene>
<accession>A0A2A4JTB1</accession>
<dbReference type="EMBL" id="NWSH01000677">
    <property type="protein sequence ID" value="PCG74854.1"/>
    <property type="molecule type" value="Genomic_DNA"/>
</dbReference>
<sequence length="239" mass="27592">MGIINPEKYSLQSFEQHEREVFKDTYRDYISMNLTQPISYQEWLVMNNYGILFGTQESVLEKKTSTRSKPNKGIFVNSIIKGDILINKKFKTGLIGHIAIMADDNYAIELPGGKGWFLGIADNNRLVSKDVWFDEYGSGWTTVYRCPYKEVADSASDWAYRHYYNPSGGNIKTIHTRYKINLDFQSTNPSYCSKLVVQAFFYNDRPVISQADIRRLVISPIRVPSYFKPPYNLVVVGKY</sequence>
<dbReference type="InterPro" id="IPR038765">
    <property type="entry name" value="Papain-like_cys_pep_sf"/>
</dbReference>
<evidence type="ECO:0000313" key="1">
    <source>
        <dbReference type="EMBL" id="PCG74854.1"/>
    </source>
</evidence>
<organism evidence="1">
    <name type="scientific">Heliothis virescens</name>
    <name type="common">Tobacco budworm moth</name>
    <dbReference type="NCBI Taxonomy" id="7102"/>
    <lineage>
        <taxon>Eukaryota</taxon>
        <taxon>Metazoa</taxon>
        <taxon>Ecdysozoa</taxon>
        <taxon>Arthropoda</taxon>
        <taxon>Hexapoda</taxon>
        <taxon>Insecta</taxon>
        <taxon>Pterygota</taxon>
        <taxon>Neoptera</taxon>
        <taxon>Endopterygota</taxon>
        <taxon>Lepidoptera</taxon>
        <taxon>Glossata</taxon>
        <taxon>Ditrysia</taxon>
        <taxon>Noctuoidea</taxon>
        <taxon>Noctuidae</taxon>
        <taxon>Heliothinae</taxon>
        <taxon>Heliothis</taxon>
    </lineage>
</organism>